<dbReference type="RefSeq" id="WP_146478504.1">
    <property type="nucleotide sequence ID" value="NZ_CP042266.1"/>
</dbReference>
<dbReference type="EMBL" id="CP042266">
    <property type="protein sequence ID" value="QDY80606.1"/>
    <property type="molecule type" value="Genomic_DNA"/>
</dbReference>
<dbReference type="AlphaFoldDB" id="A0A5B8IBW3"/>
<evidence type="ECO:0000313" key="2">
    <source>
        <dbReference type="EMBL" id="QDY80606.1"/>
    </source>
</evidence>
<protein>
    <submittedName>
        <fullName evidence="1">Uncharacterized protein</fullName>
    </submittedName>
</protein>
<organism evidence="1 3">
    <name type="scientific">Streptomyces qinzhouensis</name>
    <dbReference type="NCBI Taxonomy" id="2599401"/>
    <lineage>
        <taxon>Bacteria</taxon>
        <taxon>Bacillati</taxon>
        <taxon>Actinomycetota</taxon>
        <taxon>Actinomycetes</taxon>
        <taxon>Kitasatosporales</taxon>
        <taxon>Streptomycetaceae</taxon>
        <taxon>Streptomyces</taxon>
    </lineage>
</organism>
<dbReference type="OrthoDB" id="4261376at2"/>
<evidence type="ECO:0000313" key="3">
    <source>
        <dbReference type="Proteomes" id="UP000320580"/>
    </source>
</evidence>
<evidence type="ECO:0000313" key="1">
    <source>
        <dbReference type="EMBL" id="QDY75192.1"/>
    </source>
</evidence>
<dbReference type="KEGG" id="sqz:FQU76_33410"/>
<name>A0A5B8IBW3_9ACTN</name>
<reference evidence="1 3" key="1">
    <citation type="submission" date="2019-07" db="EMBL/GenBank/DDBJ databases">
        <authorList>
            <person name="Zhu P."/>
        </authorList>
    </citation>
    <scope>NUCLEOTIDE SEQUENCE [LARGE SCALE GENOMIC DNA]</scope>
    <source>
        <strain evidence="1 3">SSL-25</strain>
    </source>
</reference>
<sequence length="207" mass="22692">MTFPLCPRGHVRDSESAAGSVLCGPCLERVEGRLRALPALYRECLYLAAPAVRRTNPTKVSASRNRDHLDIAVLDTRHRVRTLLESWSGMVVEKLVTAPPPRTVPHLARFLGRHLGWLAAQPSAVDFADEIEGLVAELRRTIDPEPADPRALIRRCVVDGCAGTISAPPRGVAGAGRIACSAGHSWELVDWLGLRKLMERQREDVEG</sequence>
<dbReference type="EMBL" id="CP042266">
    <property type="protein sequence ID" value="QDY75192.1"/>
    <property type="molecule type" value="Genomic_DNA"/>
</dbReference>
<gene>
    <name evidence="1" type="ORF">FQU76_00330</name>
    <name evidence="2" type="ORF">FQU76_33410</name>
</gene>
<proteinExistence type="predicted"/>
<dbReference type="Proteomes" id="UP000320580">
    <property type="component" value="Chromosome"/>
</dbReference>
<dbReference type="KEGG" id="sqz:FQU76_00330"/>
<accession>A0A5B8IBW3</accession>
<keyword evidence="3" id="KW-1185">Reference proteome</keyword>